<evidence type="ECO:0000313" key="1">
    <source>
        <dbReference type="EMBL" id="MBR1135324.1"/>
    </source>
</evidence>
<name>A0ABS5G2M2_9BRAD</name>
<organism evidence="1 2">
    <name type="scientific">Bradyrhizobium denitrificans</name>
    <dbReference type="NCBI Taxonomy" id="2734912"/>
    <lineage>
        <taxon>Bacteria</taxon>
        <taxon>Pseudomonadati</taxon>
        <taxon>Pseudomonadota</taxon>
        <taxon>Alphaproteobacteria</taxon>
        <taxon>Hyphomicrobiales</taxon>
        <taxon>Nitrobacteraceae</taxon>
        <taxon>Bradyrhizobium</taxon>
    </lineage>
</organism>
<proteinExistence type="predicted"/>
<dbReference type="Proteomes" id="UP001314635">
    <property type="component" value="Unassembled WGS sequence"/>
</dbReference>
<dbReference type="EMBL" id="JAFCLK010000005">
    <property type="protein sequence ID" value="MBR1135324.1"/>
    <property type="molecule type" value="Genomic_DNA"/>
</dbReference>
<gene>
    <name evidence="1" type="ORF">JQ619_06075</name>
</gene>
<evidence type="ECO:0000313" key="2">
    <source>
        <dbReference type="Proteomes" id="UP001314635"/>
    </source>
</evidence>
<protein>
    <submittedName>
        <fullName evidence="1">PcfJ domain-containing protein</fullName>
    </submittedName>
</protein>
<accession>A0ABS5G2M2</accession>
<keyword evidence="2" id="KW-1185">Reference proteome</keyword>
<reference evidence="2" key="1">
    <citation type="journal article" date="2021" name="ISME J.">
        <title>Evolutionary origin and ecological implication of a unique nif island in free-living Bradyrhizobium lineages.</title>
        <authorList>
            <person name="Tao J."/>
        </authorList>
    </citation>
    <scope>NUCLEOTIDE SEQUENCE [LARGE SCALE GENOMIC DNA]</scope>
    <source>
        <strain evidence="2">SZCCT0094</strain>
    </source>
</reference>
<comment type="caution">
    <text evidence="1">The sequence shown here is derived from an EMBL/GenBank/DDBJ whole genome shotgun (WGS) entry which is preliminary data.</text>
</comment>
<sequence>MTSHLLLTPRREPVRSDLRERRLRRYSSRFQFRVVALAQSHPHLADLALSFPALLFALAVPRTQFDPKPAIACVIAGRPLAEAAAAAGLPLWLRKLPPEAFVCPIDPLPDGELFRRQIGNHLPRSPKLMPGWLQLVAGMAALAHEPAAVWMAREHLRAPQAATLARINLLGLWIWFCSQPTTTGHGFVERPWSPDMRLGAAVAAARAWLEFAVLHLNLGQRPIRDMWLHPGRVGDYEFRPINGVSDINEEGTVMRNCVRLYGEDIALNRSRLWSVRRGGERVATLEVAIRYGDPLLNIVQLEAPGNTAVSRELWWVARRWLHLHDLPRIETSELRRKQAPLDAATWRGLWRPYWLAKRRIPKWLPLAPSRFALEAL</sequence>